<feature type="transmembrane region" description="Helical" evidence="1">
    <location>
        <begin position="50"/>
        <end position="69"/>
    </location>
</feature>
<evidence type="ECO:0000256" key="1">
    <source>
        <dbReference type="SAM" id="Phobius"/>
    </source>
</evidence>
<keyword evidence="1" id="KW-1133">Transmembrane helix</keyword>
<evidence type="ECO:0000313" key="2">
    <source>
        <dbReference type="EMBL" id="WQG85237.1"/>
    </source>
</evidence>
<dbReference type="RefSeq" id="WP_018625137.1">
    <property type="nucleotide sequence ID" value="NZ_CP140158.1"/>
</dbReference>
<name>A0ABZ0X3R4_9GAMM</name>
<evidence type="ECO:0000313" key="3">
    <source>
        <dbReference type="Proteomes" id="UP001324185"/>
    </source>
</evidence>
<organism evidence="2 3">
    <name type="scientific">Kangiella aquimarina</name>
    <dbReference type="NCBI Taxonomy" id="261965"/>
    <lineage>
        <taxon>Bacteria</taxon>
        <taxon>Pseudomonadati</taxon>
        <taxon>Pseudomonadota</taxon>
        <taxon>Gammaproteobacteria</taxon>
        <taxon>Kangiellales</taxon>
        <taxon>Kangiellaceae</taxon>
        <taxon>Kangiella</taxon>
    </lineage>
</organism>
<feature type="transmembrane region" description="Helical" evidence="1">
    <location>
        <begin position="75"/>
        <end position="95"/>
    </location>
</feature>
<sequence>MSDINYYAVLVAAILSFAVGGLWYSPMLFGRIWLKEMKIEAEDIKQKPSVFILSFIFALVAVFVIADLLGPNPDLIHAVTVCAMVGAIVFLGLGITYQFSNKSLRHLLIDGGYHLVIFTLFGLILGSWH</sequence>
<dbReference type="InterPro" id="IPR013879">
    <property type="entry name" value="DUF1761"/>
</dbReference>
<proteinExistence type="predicted"/>
<keyword evidence="1" id="KW-0472">Membrane</keyword>
<gene>
    <name evidence="2" type="ORF">SR900_12270</name>
</gene>
<feature type="transmembrane region" description="Helical" evidence="1">
    <location>
        <begin position="6"/>
        <end position="29"/>
    </location>
</feature>
<keyword evidence="1" id="KW-0812">Transmembrane</keyword>
<dbReference type="Pfam" id="PF08570">
    <property type="entry name" value="DUF1761"/>
    <property type="match status" value="1"/>
</dbReference>
<keyword evidence="3" id="KW-1185">Reference proteome</keyword>
<dbReference type="EMBL" id="CP140158">
    <property type="protein sequence ID" value="WQG85237.1"/>
    <property type="molecule type" value="Genomic_DNA"/>
</dbReference>
<dbReference type="Proteomes" id="UP001324185">
    <property type="component" value="Chromosome"/>
</dbReference>
<accession>A0ABZ0X3R4</accession>
<reference evidence="2 3" key="1">
    <citation type="submission" date="2023-11" db="EMBL/GenBank/DDBJ databases">
        <title>MicrobeMod: A computational toolkit for identifying prokaryotic methylation and restriction-modification with nanopore sequencing.</title>
        <authorList>
            <person name="Crits-Christoph A."/>
            <person name="Kang S.C."/>
            <person name="Lee H."/>
            <person name="Ostrov N."/>
        </authorList>
    </citation>
    <scope>NUCLEOTIDE SEQUENCE [LARGE SCALE GENOMIC DNA]</scope>
    <source>
        <strain evidence="2 3">DSMZ 16071</strain>
    </source>
</reference>
<protein>
    <submittedName>
        <fullName evidence="2">DUF1761 domain-containing protein</fullName>
    </submittedName>
</protein>
<feature type="transmembrane region" description="Helical" evidence="1">
    <location>
        <begin position="107"/>
        <end position="128"/>
    </location>
</feature>